<dbReference type="Gramene" id="KZM91386">
    <property type="protein sequence ID" value="KZM91386"/>
    <property type="gene ID" value="DCAR_021249"/>
</dbReference>
<feature type="domain" description="Protein kinase" evidence="5">
    <location>
        <begin position="122"/>
        <end position="440"/>
    </location>
</feature>
<dbReference type="SUPFAM" id="SSF56112">
    <property type="entry name" value="Protein kinase-like (PK-like)"/>
    <property type="match status" value="1"/>
</dbReference>
<protein>
    <recommendedName>
        <fullName evidence="5">Protein kinase domain-containing protein</fullName>
    </recommendedName>
</protein>
<keyword evidence="1 3" id="KW-0547">Nucleotide-binding</keyword>
<dbReference type="GO" id="GO:0032968">
    <property type="term" value="P:positive regulation of transcription elongation by RNA polymerase II"/>
    <property type="evidence" value="ECO:0007669"/>
    <property type="project" value="TreeGrafter"/>
</dbReference>
<name>A0A164W7G2_DAUCS</name>
<feature type="region of interest" description="Disordered" evidence="4">
    <location>
        <begin position="500"/>
        <end position="522"/>
    </location>
</feature>
<evidence type="ECO:0000256" key="2">
    <source>
        <dbReference type="ARBA" id="ARBA00022840"/>
    </source>
</evidence>
<feature type="compositionally biased region" description="Basic and acidic residues" evidence="4">
    <location>
        <begin position="385"/>
        <end position="397"/>
    </location>
</feature>
<dbReference type="Pfam" id="PF00069">
    <property type="entry name" value="Pkinase"/>
    <property type="match status" value="1"/>
</dbReference>
<feature type="binding site" evidence="3">
    <location>
        <position position="151"/>
    </location>
    <ligand>
        <name>ATP</name>
        <dbReference type="ChEBI" id="CHEBI:30616"/>
    </ligand>
</feature>
<gene>
    <name evidence="6" type="ORF">DCAR_021249</name>
</gene>
<evidence type="ECO:0000256" key="1">
    <source>
        <dbReference type="ARBA" id="ARBA00022741"/>
    </source>
</evidence>
<dbReference type="InterPro" id="IPR050108">
    <property type="entry name" value="CDK"/>
</dbReference>
<evidence type="ECO:0000256" key="3">
    <source>
        <dbReference type="PROSITE-ProRule" id="PRU10141"/>
    </source>
</evidence>
<dbReference type="GO" id="GO:0005634">
    <property type="term" value="C:nucleus"/>
    <property type="evidence" value="ECO:0007669"/>
    <property type="project" value="TreeGrafter"/>
</dbReference>
<proteinExistence type="predicted"/>
<sequence>MGGLCGKPSSPEGERRESPKSRQGALVLSRGNSGKRVESFRAKDKRENGDARVGYIDKRTNNSRRVRDEQSEKKKTQLVDSIPASISSAAQAELIAAGWPSWLVAAAAESIKGWIPRRADTFEKLEKIGQGTYSSVYKARDVLNKKFVALKRVRFDNLDRESVKFMAREILILRRLDHPNIIKLEGLVTSRTSSSLYLVFEYMEHDLTGLASLPGVKFTEPQVEQLHKIFKLCGSPSEDYWKKSKLHKSTVFKPKQPYRRRLAETFKDFPDAAVGLIETLLAVDPAQRGTAASALKSEAISRVWQFFIVEPHACDPATLPKYPPSKEIDAKLRGEEARRQGVGIKDDKVERDTSRPRDSRAVPAPDANAELATSLQKRGRSNPKTRSEQFNRQKDEAASGFPIGPPRATQASKEGRKEQIEQPPNRASYSGPLVPGVGWTKAAKKNEAMPVVLPRTNLSSLSGLVASRTLTSEDSRDKFCPPHQAAADQARRVSETFDEWGSARKQDIKHQTQGTTGSRQMGNLLGSTKESILNGQGFQGKGNKIHFSGPLLVPSNNVDQMLKDHDRQIQEAARRARIEKARVGIIEPQVTPNPMYVGNRGAR</sequence>
<dbReference type="GO" id="GO:0005524">
    <property type="term" value="F:ATP binding"/>
    <property type="evidence" value="ECO:0007669"/>
    <property type="project" value="UniProtKB-UniRule"/>
</dbReference>
<dbReference type="AlphaFoldDB" id="A0A164W7G2"/>
<evidence type="ECO:0000313" key="6">
    <source>
        <dbReference type="EMBL" id="KZM91386.1"/>
    </source>
</evidence>
<dbReference type="GO" id="GO:0000307">
    <property type="term" value="C:cyclin-dependent protein kinase holoenzyme complex"/>
    <property type="evidence" value="ECO:0007669"/>
    <property type="project" value="TreeGrafter"/>
</dbReference>
<dbReference type="OMA" id="HISMQQG"/>
<dbReference type="Gene3D" id="3.30.200.20">
    <property type="entry name" value="Phosphorylase Kinase, domain 1"/>
    <property type="match status" value="1"/>
</dbReference>
<dbReference type="PROSITE" id="PS00107">
    <property type="entry name" value="PROTEIN_KINASE_ATP"/>
    <property type="match status" value="1"/>
</dbReference>
<dbReference type="EMBL" id="LNRQ01000006">
    <property type="protein sequence ID" value="KZM91386.1"/>
    <property type="molecule type" value="Genomic_DNA"/>
</dbReference>
<dbReference type="FunFam" id="3.30.200.20:FF:000021">
    <property type="entry name" value="probable serine/threonine-protein kinase At1g54610"/>
    <property type="match status" value="1"/>
</dbReference>
<reference evidence="6" key="1">
    <citation type="journal article" date="2016" name="Nat. Genet.">
        <title>A high-quality carrot genome assembly provides new insights into carotenoid accumulation and asterid genome evolution.</title>
        <authorList>
            <person name="Iorizzo M."/>
            <person name="Ellison S."/>
            <person name="Senalik D."/>
            <person name="Zeng P."/>
            <person name="Satapoomin P."/>
            <person name="Huang J."/>
            <person name="Bowman M."/>
            <person name="Iovene M."/>
            <person name="Sanseverino W."/>
            <person name="Cavagnaro P."/>
            <person name="Yildiz M."/>
            <person name="Macko-Podgorni A."/>
            <person name="Moranska E."/>
            <person name="Grzebelus E."/>
            <person name="Grzebelus D."/>
            <person name="Ashrafi H."/>
            <person name="Zheng Z."/>
            <person name="Cheng S."/>
            <person name="Spooner D."/>
            <person name="Van Deynze A."/>
            <person name="Simon P."/>
        </authorList>
    </citation>
    <scope>NUCLEOTIDE SEQUENCE [LARGE SCALE GENOMIC DNA]</scope>
    <source>
        <tissue evidence="6">Leaf</tissue>
    </source>
</reference>
<keyword evidence="2 3" id="KW-0067">ATP-binding</keyword>
<dbReference type="PANTHER" id="PTHR24056:SF380">
    <property type="entry name" value="PROTEIN KINASE DOMAIN-CONTAINING PROTEIN"/>
    <property type="match status" value="1"/>
</dbReference>
<feature type="region of interest" description="Disordered" evidence="4">
    <location>
        <begin position="1"/>
        <end position="76"/>
    </location>
</feature>
<dbReference type="InterPro" id="IPR011009">
    <property type="entry name" value="Kinase-like_dom_sf"/>
</dbReference>
<feature type="region of interest" description="Disordered" evidence="4">
    <location>
        <begin position="318"/>
        <end position="433"/>
    </location>
</feature>
<evidence type="ECO:0000256" key="4">
    <source>
        <dbReference type="SAM" id="MobiDB-lite"/>
    </source>
</evidence>
<evidence type="ECO:0000259" key="5">
    <source>
        <dbReference type="PROSITE" id="PS50011"/>
    </source>
</evidence>
<dbReference type="STRING" id="79200.A0A164W7G2"/>
<organism evidence="6">
    <name type="scientific">Daucus carota subsp. sativus</name>
    <name type="common">Carrot</name>
    <dbReference type="NCBI Taxonomy" id="79200"/>
    <lineage>
        <taxon>Eukaryota</taxon>
        <taxon>Viridiplantae</taxon>
        <taxon>Streptophyta</taxon>
        <taxon>Embryophyta</taxon>
        <taxon>Tracheophyta</taxon>
        <taxon>Spermatophyta</taxon>
        <taxon>Magnoliopsida</taxon>
        <taxon>eudicotyledons</taxon>
        <taxon>Gunneridae</taxon>
        <taxon>Pentapetalae</taxon>
        <taxon>asterids</taxon>
        <taxon>campanulids</taxon>
        <taxon>Apiales</taxon>
        <taxon>Apiaceae</taxon>
        <taxon>Apioideae</taxon>
        <taxon>Scandiceae</taxon>
        <taxon>Daucinae</taxon>
        <taxon>Daucus</taxon>
        <taxon>Daucus sect. Daucus</taxon>
    </lineage>
</organism>
<feature type="compositionally biased region" description="Basic and acidic residues" evidence="4">
    <location>
        <begin position="35"/>
        <end position="76"/>
    </location>
</feature>
<dbReference type="PROSITE" id="PS50011">
    <property type="entry name" value="PROTEIN_KINASE_DOM"/>
    <property type="match status" value="1"/>
</dbReference>
<dbReference type="PANTHER" id="PTHR24056">
    <property type="entry name" value="CELL DIVISION PROTEIN KINASE"/>
    <property type="match status" value="1"/>
</dbReference>
<dbReference type="InterPro" id="IPR017441">
    <property type="entry name" value="Protein_kinase_ATP_BS"/>
</dbReference>
<comment type="caution">
    <text evidence="6">The sequence shown here is derived from an EMBL/GenBank/DDBJ whole genome shotgun (WGS) entry which is preliminary data.</text>
</comment>
<feature type="compositionally biased region" description="Basic and acidic residues" evidence="4">
    <location>
        <begin position="324"/>
        <end position="360"/>
    </location>
</feature>
<feature type="compositionally biased region" description="Basic and acidic residues" evidence="4">
    <location>
        <begin position="500"/>
        <end position="510"/>
    </location>
</feature>
<dbReference type="InterPro" id="IPR000719">
    <property type="entry name" value="Prot_kinase_dom"/>
</dbReference>
<accession>A0A164W7G2</accession>
<dbReference type="GO" id="GO:0008353">
    <property type="term" value="F:RNA polymerase II CTD heptapeptide repeat kinase activity"/>
    <property type="evidence" value="ECO:0007669"/>
    <property type="project" value="TreeGrafter"/>
</dbReference>
<dbReference type="Gene3D" id="1.10.510.10">
    <property type="entry name" value="Transferase(Phosphotransferase) domain 1"/>
    <property type="match status" value="1"/>
</dbReference>
<feature type="compositionally biased region" description="Polar residues" evidence="4">
    <location>
        <begin position="511"/>
        <end position="522"/>
    </location>
</feature>